<dbReference type="PANTHER" id="PTHR12505:SF24">
    <property type="entry name" value="PROTEIN WINGED EYE"/>
    <property type="match status" value="1"/>
</dbReference>
<feature type="region of interest" description="Disordered" evidence="1">
    <location>
        <begin position="1067"/>
        <end position="1150"/>
    </location>
</feature>
<feature type="compositionally biased region" description="Basic and acidic residues" evidence="1">
    <location>
        <begin position="746"/>
        <end position="770"/>
    </location>
</feature>
<dbReference type="OrthoDB" id="6426227at2759"/>
<dbReference type="EMBL" id="OV725077">
    <property type="protein sequence ID" value="CAH1391516.1"/>
    <property type="molecule type" value="Genomic_DNA"/>
</dbReference>
<feature type="region of interest" description="Disordered" evidence="1">
    <location>
        <begin position="340"/>
        <end position="364"/>
    </location>
</feature>
<sequence length="1352" mass="150367">DWRRKERSRIKTEPGITPCQVQEVTTSSKHEQNGNTIPVGIAVARQRIQQSTPPPLTVLTCEERSTNQVTGWSGAPHWQYPGVDQSLPVQVPPLQLGRDPISGQLLILPSGNIGDSMQRTVLWPGGSTTGGSSQPPPLVMPSPQPVLLSDRYVTLAPPPSTAPSSGHHHHHHHHQEKRRSHEHSTTTIHGSSSGGLAVGLFPPPPPPQAPFLMMPFSHQNNSLLLSTHLTEHNLNTMVVTNHQLSESAVLNPMEVLTSPVDGFGGGSMIQQLPPSVVISHTETNSFVRSDINAVYPPQHQDQTQTTQPQQPCIQQEQIVVKEEVEQGDETVEEEAVEDEVKTEVMDASNQTESPVEDEEESEVEEEVIVKVEDKGCTTVEEEQPIEPDISGLELLSSIAQFEKRSSSNEESFESPLPEDPQKCEEKMPEDEWNEDPIQDGLKSGLGLLCSVAERCLEEEVVDESYEPKTFSSATDPVVDDYSEKKDEDEDLSDVENLSNDCENSSEKELRLSIVPEKKGEWFASTERGRDKLKMKITRRPGRPRKKIKIRKRKSPNRCEPPVLQPWSASPDGATSPLTSPPTLTPHKRKLSHDLSQESDEGSSSSGGHPPPLSPACSSPSSSKKRKVGRPKKRGDESPQETELMVTKSLPSSKAIERILANKSGISNHTPSPSPPPSLSNIGSQNKIKPKLKAEAKVKDWHDDEELDLSPGKENGLDDPLPSRSPLWKSPTKLKAVSLSPPRKPKVKVDKKLKIEEDTAARPDPVADKPSDPIIAKPSPPQVVSPNVPLKPPQRPAMKMATSTPIAKLPKTISKSPQHTPSPPSQPSPKRERCVTQVPGCKLTEEQLKSLPCRILSITNGQFYPGEVTKIIAPDIYEVHIYKERCRKPQILCRDEILSSSVAEVHCPEDMFLPSGTRVCAYWSQQYSCFYPGRVVFDSASGQVPIDFDDGDNGTIERTSVRFLPQDYPLVEPQNPLGKRKRYNSTTSSDSHKNNDTIETCTEPENSSTSSAETEEKVEIKPELIENNKDKISEETSQDEAEKNSVIDGDGADEIMSVLQNFFQSEKKEALQKERKNRHGEKIHKHHKHHKHREGCKTHKCKHKHLRSRKHKHSRDELKKKENDSSSDKPIDIATSSSNCDKEDKEKNKSEEISINGGVNLATGSKSKIAAFLPEKHEMWSWVGTGVKRGRPLGPRGKGLRICYKAIQRGKEVISVGDCAVFVSTGRPDRPFIGHIESFWQYQMKKNMTVRVSWFYHPEETIGCPDKLPYPGGLFQSPHLDNNDVQTISHRCEVLPFTKFHEKAEKIPGFVDSVYENHETYYLAGHYEPAAAKLDLEPEVEAECVVKGLMKNP</sequence>
<feature type="compositionally biased region" description="Basic and acidic residues" evidence="1">
    <location>
        <begin position="1113"/>
        <end position="1130"/>
    </location>
</feature>
<feature type="compositionally biased region" description="Basic residues" evidence="1">
    <location>
        <begin position="166"/>
        <end position="181"/>
    </location>
</feature>
<feature type="region of interest" description="Disordered" evidence="1">
    <location>
        <begin position="156"/>
        <end position="204"/>
    </location>
</feature>
<dbReference type="Pfam" id="PF01426">
    <property type="entry name" value="BAH"/>
    <property type="match status" value="1"/>
</dbReference>
<feature type="compositionally biased region" description="Basic residues" evidence="1">
    <location>
        <begin position="622"/>
        <end position="632"/>
    </location>
</feature>
<dbReference type="Proteomes" id="UP001152798">
    <property type="component" value="Chromosome 1"/>
</dbReference>
<feature type="compositionally biased region" description="Basic residues" evidence="1">
    <location>
        <begin position="534"/>
        <end position="555"/>
    </location>
</feature>
<feature type="region of interest" description="Disordered" evidence="1">
    <location>
        <begin position="462"/>
        <end position="832"/>
    </location>
</feature>
<feature type="compositionally biased region" description="Low complexity" evidence="1">
    <location>
        <begin position="1002"/>
        <end position="1011"/>
    </location>
</feature>
<feature type="compositionally biased region" description="Basic and acidic residues" evidence="1">
    <location>
        <begin position="691"/>
        <end position="701"/>
    </location>
</feature>
<dbReference type="Gene3D" id="2.30.30.490">
    <property type="match status" value="1"/>
</dbReference>
<dbReference type="InterPro" id="IPR052429">
    <property type="entry name" value="BAH_domain_protein"/>
</dbReference>
<feature type="region of interest" description="Disordered" evidence="1">
    <location>
        <begin position="967"/>
        <end position="1047"/>
    </location>
</feature>
<evidence type="ECO:0000313" key="3">
    <source>
        <dbReference type="EMBL" id="CAH1391516.1"/>
    </source>
</evidence>
<dbReference type="GO" id="GO:0003682">
    <property type="term" value="F:chromatin binding"/>
    <property type="evidence" value="ECO:0007669"/>
    <property type="project" value="InterPro"/>
</dbReference>
<dbReference type="InterPro" id="IPR043151">
    <property type="entry name" value="BAH_sf"/>
</dbReference>
<dbReference type="InterPro" id="IPR001025">
    <property type="entry name" value="BAH_dom"/>
</dbReference>
<feature type="compositionally biased region" description="Pro residues" evidence="1">
    <location>
        <begin position="777"/>
        <end position="794"/>
    </location>
</feature>
<dbReference type="Pfam" id="PF24912">
    <property type="entry name" value="SH3_TNRC18"/>
    <property type="match status" value="1"/>
</dbReference>
<organism evidence="3 4">
    <name type="scientific">Nezara viridula</name>
    <name type="common">Southern green stink bug</name>
    <name type="synonym">Cimex viridulus</name>
    <dbReference type="NCBI Taxonomy" id="85310"/>
    <lineage>
        <taxon>Eukaryota</taxon>
        <taxon>Metazoa</taxon>
        <taxon>Ecdysozoa</taxon>
        <taxon>Arthropoda</taxon>
        <taxon>Hexapoda</taxon>
        <taxon>Insecta</taxon>
        <taxon>Pterygota</taxon>
        <taxon>Neoptera</taxon>
        <taxon>Paraneoptera</taxon>
        <taxon>Hemiptera</taxon>
        <taxon>Heteroptera</taxon>
        <taxon>Panheteroptera</taxon>
        <taxon>Pentatomomorpha</taxon>
        <taxon>Pentatomoidea</taxon>
        <taxon>Pentatomidae</taxon>
        <taxon>Pentatominae</taxon>
        <taxon>Nezara</taxon>
    </lineage>
</organism>
<reference evidence="3" key="1">
    <citation type="submission" date="2022-01" db="EMBL/GenBank/DDBJ databases">
        <authorList>
            <person name="King R."/>
        </authorList>
    </citation>
    <scope>NUCLEOTIDE SEQUENCE</scope>
</reference>
<feature type="region of interest" description="Disordered" evidence="1">
    <location>
        <begin position="1"/>
        <end position="34"/>
    </location>
</feature>
<feature type="compositionally biased region" description="Basic and acidic residues" evidence="1">
    <location>
        <begin position="1139"/>
        <end position="1150"/>
    </location>
</feature>
<dbReference type="SMART" id="SM00439">
    <property type="entry name" value="BAH"/>
    <property type="match status" value="1"/>
</dbReference>
<accession>A0A9P0H1L4</accession>
<protein>
    <recommendedName>
        <fullName evidence="2">BAH domain-containing protein</fullName>
    </recommendedName>
</protein>
<gene>
    <name evidence="3" type="ORF">NEZAVI_LOCUS2526</name>
</gene>
<feature type="compositionally biased region" description="Acidic residues" evidence="1">
    <location>
        <begin position="354"/>
        <end position="364"/>
    </location>
</feature>
<feature type="region of interest" description="Disordered" evidence="1">
    <location>
        <begin position="402"/>
        <end position="439"/>
    </location>
</feature>
<dbReference type="Pfam" id="PF21744">
    <property type="entry name" value="BAHCC1-like_Tudor"/>
    <property type="match status" value="1"/>
</dbReference>
<feature type="compositionally biased region" description="Basic residues" evidence="1">
    <location>
        <begin position="1074"/>
        <end position="1112"/>
    </location>
</feature>
<dbReference type="InterPro" id="IPR056841">
    <property type="entry name" value="TNRC18_BAHCC1-like_SH3"/>
</dbReference>
<evidence type="ECO:0000256" key="1">
    <source>
        <dbReference type="SAM" id="MobiDB-lite"/>
    </source>
</evidence>
<name>A0A9P0H1L4_NEZVI</name>
<dbReference type="PANTHER" id="PTHR12505">
    <property type="entry name" value="PHD FINGER TRANSCRIPTION FACTOR"/>
    <property type="match status" value="1"/>
</dbReference>
<proteinExistence type="predicted"/>
<feature type="domain" description="BAH" evidence="2">
    <location>
        <begin position="1211"/>
        <end position="1337"/>
    </location>
</feature>
<dbReference type="PROSITE" id="PS51038">
    <property type="entry name" value="BAH"/>
    <property type="match status" value="1"/>
</dbReference>
<dbReference type="InterPro" id="IPR048924">
    <property type="entry name" value="BAHCC1-like_Tudor"/>
</dbReference>
<evidence type="ECO:0000259" key="2">
    <source>
        <dbReference type="PROSITE" id="PS51038"/>
    </source>
</evidence>
<dbReference type="Gene3D" id="2.30.30.140">
    <property type="match status" value="1"/>
</dbReference>
<feature type="compositionally biased region" description="Basic and acidic residues" evidence="1">
    <location>
        <begin position="1013"/>
        <end position="1044"/>
    </location>
</feature>
<feature type="non-terminal residue" evidence="3">
    <location>
        <position position="1"/>
    </location>
</feature>
<feature type="compositionally biased region" description="Acidic residues" evidence="1">
    <location>
        <begin position="427"/>
        <end position="437"/>
    </location>
</feature>
<feature type="compositionally biased region" description="Basic and acidic residues" evidence="1">
    <location>
        <begin position="504"/>
        <end position="533"/>
    </location>
</feature>
<keyword evidence="4" id="KW-1185">Reference proteome</keyword>
<evidence type="ECO:0000313" key="4">
    <source>
        <dbReference type="Proteomes" id="UP001152798"/>
    </source>
</evidence>